<comment type="caution">
    <text evidence="2">The sequence shown here is derived from an EMBL/GenBank/DDBJ whole genome shotgun (WGS) entry which is preliminary data.</text>
</comment>
<evidence type="ECO:0000313" key="2">
    <source>
        <dbReference type="EMBL" id="PZM10168.1"/>
    </source>
</evidence>
<evidence type="ECO:0000256" key="1">
    <source>
        <dbReference type="SAM" id="MobiDB-lite"/>
    </source>
</evidence>
<accession>A0A2W4CGF7</accession>
<dbReference type="Proteomes" id="UP000248925">
    <property type="component" value="Unassembled WGS sequence"/>
</dbReference>
<protein>
    <submittedName>
        <fullName evidence="2">Uncharacterized protein</fullName>
    </submittedName>
</protein>
<evidence type="ECO:0000313" key="3">
    <source>
        <dbReference type="Proteomes" id="UP000248925"/>
    </source>
</evidence>
<dbReference type="EMBL" id="PCDP01000053">
    <property type="protein sequence ID" value="PZM10168.1"/>
    <property type="molecule type" value="Genomic_DNA"/>
</dbReference>
<keyword evidence="3" id="KW-1185">Reference proteome</keyword>
<dbReference type="AlphaFoldDB" id="A0A2W4CGF7"/>
<reference evidence="2 3" key="1">
    <citation type="journal article" date="2018" name="Sci. Rep.">
        <title>Rhizobium tumorigenes sp. nov., a novel plant tumorigenic bacterium isolated from cane gall tumors on thornless blackberry.</title>
        <authorList>
            <person name="Kuzmanovi N."/>
            <person name="Smalla K."/>
            <person name="Gronow S."/>
            <person name="PuBawska J."/>
        </authorList>
    </citation>
    <scope>NUCLEOTIDE SEQUENCE [LARGE SCALE GENOMIC DNA]</scope>
    <source>
        <strain evidence="2 3">CCBAU 85046</strain>
    </source>
</reference>
<feature type="compositionally biased region" description="Basic and acidic residues" evidence="1">
    <location>
        <begin position="211"/>
        <end position="230"/>
    </location>
</feature>
<feature type="region of interest" description="Disordered" evidence="1">
    <location>
        <begin position="194"/>
        <end position="242"/>
    </location>
</feature>
<name>A0A2W4CGF7_9HYPH</name>
<gene>
    <name evidence="2" type="ORF">CPY51_23705</name>
</gene>
<dbReference type="RefSeq" id="WP_111162704.1">
    <property type="nucleotide sequence ID" value="NZ_PCDP01000053.1"/>
</dbReference>
<sequence>MKPNTDIAEHERRKKRRADYWLRLWLNDLRRRQMKGKRHRRRKWLLALMLIIFGQIARPFAMTPPQPLPAPSLKPRPLMKKPTRRKAFDLQEHVDRDYAPRTGEQAEELFDGLTSRDISQIRYEARPVIPGLPERYGKEWPHLFTLLDHLQYPFARQDAITVIKKMVSPAIHDWIDSSVEEDGGKAIRRCRSKSPEETLAAMPRAASQWREQLRRDAEQRRLDAEEEQKNSSKPPNGPQGNL</sequence>
<organism evidence="2 3">
    <name type="scientific">Rhizobium tubonense</name>
    <dbReference type="NCBI Taxonomy" id="484088"/>
    <lineage>
        <taxon>Bacteria</taxon>
        <taxon>Pseudomonadati</taxon>
        <taxon>Pseudomonadota</taxon>
        <taxon>Alphaproteobacteria</taxon>
        <taxon>Hyphomicrobiales</taxon>
        <taxon>Rhizobiaceae</taxon>
        <taxon>Rhizobium/Agrobacterium group</taxon>
        <taxon>Rhizobium</taxon>
    </lineage>
</organism>
<proteinExistence type="predicted"/>
<feature type="compositionally biased region" description="Polar residues" evidence="1">
    <location>
        <begin position="231"/>
        <end position="242"/>
    </location>
</feature>